<reference evidence="3 6" key="3">
    <citation type="journal article" date="2020" name="Nat. Commun.">
        <title>The structures of two archaeal type IV pili illuminate evolutionary relationships.</title>
        <authorList>
            <person name="Wang F."/>
            <person name="Baquero D.P."/>
            <person name="Su Z."/>
            <person name="Beltran L.C."/>
            <person name="Prangishvili D."/>
            <person name="Krupovic M."/>
            <person name="Egelman E.H."/>
        </authorList>
    </citation>
    <scope>NUCLEOTIDE SEQUENCE [LARGE SCALE GENOMIC DNA]</scope>
    <source>
        <strain evidence="3 6">POZ149</strain>
    </source>
</reference>
<dbReference type="PANTHER" id="PTHR34236">
    <property type="entry name" value="DIMETHYL SULFOXIDE REDUCTASE TRANSCRIPTIONAL ACTIVATOR"/>
    <property type="match status" value="1"/>
</dbReference>
<proteinExistence type="predicted"/>
<accession>A0A157T1C8</accession>
<dbReference type="RefSeq" id="WP_010923458.1">
    <property type="nucleotide sequence ID" value="NZ_LT549890.1"/>
</dbReference>
<evidence type="ECO:0000313" key="5">
    <source>
        <dbReference type="Proteomes" id="UP000076770"/>
    </source>
</evidence>
<dbReference type="GeneID" id="27427897"/>
<reference evidence="4" key="2">
    <citation type="submission" date="2016-04" db="EMBL/GenBank/DDBJ databases">
        <authorList>
            <person name="Evans L.H."/>
            <person name="Alamgir A."/>
            <person name="Owens N."/>
            <person name="Weber N.D."/>
            <person name="Virtaneva K."/>
            <person name="Barbian K."/>
            <person name="Babar A."/>
            <person name="Rosenke K."/>
        </authorList>
    </citation>
    <scope>NUCLEOTIDE SEQUENCE</scope>
    <source>
        <strain evidence="4">P1</strain>
    </source>
</reference>
<dbReference type="PANTHER" id="PTHR34236:SF1">
    <property type="entry name" value="DIMETHYL SULFOXIDE REDUCTASE TRANSCRIPTIONAL ACTIVATOR"/>
    <property type="match status" value="1"/>
</dbReference>
<dbReference type="PATRIC" id="fig|2287.9.peg.1736"/>
<dbReference type="EMBL" id="LT549890">
    <property type="protein sequence ID" value="SAI85214.1"/>
    <property type="molecule type" value="Genomic_DNA"/>
</dbReference>
<dbReference type="Proteomes" id="UP000076770">
    <property type="component" value="Chromosome i"/>
</dbReference>
<sequence length="215" mass="25130">MEKLSLISADLVHPDCWTERTEKYLVNVKLLSQQFSDDKFFVSKVLILGKDSRNLIDELKNFKGVKINKLYCLDEDSFVMDFIYPRYNSVSSLFYDTNSIVISHRIVDGIEKWKIIASSSMVSHILEKLENTTNLIDFKEINLKKLERLLDKLTDRNLSFLKIAHKQGLFDYPKRKTLLSLSKELGIKPNTLLYHIRKSESSLLEILIDEYYSLL</sequence>
<dbReference type="Pfam" id="PF04967">
    <property type="entry name" value="HTH_10"/>
    <property type="match status" value="1"/>
</dbReference>
<evidence type="ECO:0000259" key="2">
    <source>
        <dbReference type="Pfam" id="PF04967"/>
    </source>
</evidence>
<dbReference type="Proteomes" id="UP000594632">
    <property type="component" value="Chromosome"/>
</dbReference>
<feature type="coiled-coil region" evidence="1">
    <location>
        <begin position="129"/>
        <end position="156"/>
    </location>
</feature>
<gene>
    <name evidence="3" type="ORF">HFC64_01680</name>
    <name evidence="4" type="ORF">SSOP1_1660</name>
</gene>
<feature type="domain" description="HTH bat-type" evidence="2">
    <location>
        <begin position="153"/>
        <end position="205"/>
    </location>
</feature>
<evidence type="ECO:0000313" key="3">
    <source>
        <dbReference type="EMBL" id="QPG48839.1"/>
    </source>
</evidence>
<protein>
    <submittedName>
        <fullName evidence="4">XRE family transcriptional regulator</fullName>
    </submittedName>
</protein>
<organism evidence="4 5">
    <name type="scientific">Saccharolobus solfataricus</name>
    <name type="common">Sulfolobus solfataricus</name>
    <dbReference type="NCBI Taxonomy" id="2287"/>
    <lineage>
        <taxon>Archaea</taxon>
        <taxon>Thermoproteota</taxon>
        <taxon>Thermoprotei</taxon>
        <taxon>Sulfolobales</taxon>
        <taxon>Sulfolobaceae</taxon>
        <taxon>Saccharolobus</taxon>
    </lineage>
</organism>
<dbReference type="AlphaFoldDB" id="A0A157T1C8"/>
<dbReference type="InterPro" id="IPR007050">
    <property type="entry name" value="HTH_bacterioopsin"/>
</dbReference>
<dbReference type="EMBL" id="CP050869">
    <property type="protein sequence ID" value="QPG48839.1"/>
    <property type="molecule type" value="Genomic_DNA"/>
</dbReference>
<evidence type="ECO:0000313" key="4">
    <source>
        <dbReference type="EMBL" id="SAI85214.1"/>
    </source>
</evidence>
<dbReference type="OrthoDB" id="27447at2157"/>
<dbReference type="GeneID" id="1454536"/>
<evidence type="ECO:0000256" key="1">
    <source>
        <dbReference type="SAM" id="Coils"/>
    </source>
</evidence>
<evidence type="ECO:0000313" key="6">
    <source>
        <dbReference type="Proteomes" id="UP000594632"/>
    </source>
</evidence>
<keyword evidence="1" id="KW-0175">Coiled coil</keyword>
<reference evidence="5" key="1">
    <citation type="submission" date="2016-04" db="EMBL/GenBank/DDBJ databases">
        <authorList>
            <person name="Shah S.A."/>
            <person name="Garrett R.A."/>
        </authorList>
    </citation>
    <scope>NUCLEOTIDE SEQUENCE [LARGE SCALE GENOMIC DNA]</scope>
    <source>
        <strain evidence="5">ATCC 35091 / DSM 1616 / JCM 8930 / NBRC 15331 / P1</strain>
    </source>
</reference>
<name>A0A157T1C8_SACSO</name>